<accession>A0ABP9LM83</accession>
<reference evidence="2" key="1">
    <citation type="journal article" date="2019" name="Int. J. Syst. Evol. Microbiol.">
        <title>The Global Catalogue of Microorganisms (GCM) 10K type strain sequencing project: providing services to taxonomists for standard genome sequencing and annotation.</title>
        <authorList>
            <consortium name="The Broad Institute Genomics Platform"/>
            <consortium name="The Broad Institute Genome Sequencing Center for Infectious Disease"/>
            <person name="Wu L."/>
            <person name="Ma J."/>
        </authorList>
    </citation>
    <scope>NUCLEOTIDE SEQUENCE [LARGE SCALE GENOMIC DNA]</scope>
    <source>
        <strain evidence="2">JCM 19212</strain>
    </source>
</reference>
<protein>
    <submittedName>
        <fullName evidence="1">Uncharacterized protein</fullName>
    </submittedName>
</protein>
<sequence length="65" mass="7171">MSSAWADGIEAMNIRAASAAGAIVAKCESLPVACARRRAIEGEYSDSTFFHREMVRMKFRTCDAR</sequence>
<gene>
    <name evidence="1" type="ORF">GCM10025759_26270</name>
</gene>
<name>A0ABP9LM83_9GAMM</name>
<comment type="caution">
    <text evidence="1">The sequence shown here is derived from an EMBL/GenBank/DDBJ whole genome shotgun (WGS) entry which is preliminary data.</text>
</comment>
<dbReference type="EMBL" id="BAABKY010000002">
    <property type="protein sequence ID" value="GAA5078792.1"/>
    <property type="molecule type" value="Genomic_DNA"/>
</dbReference>
<evidence type="ECO:0000313" key="2">
    <source>
        <dbReference type="Proteomes" id="UP001501083"/>
    </source>
</evidence>
<organism evidence="1 2">
    <name type="scientific">Lysobacter panacisoli</name>
    <dbReference type="NCBI Taxonomy" id="1255263"/>
    <lineage>
        <taxon>Bacteria</taxon>
        <taxon>Pseudomonadati</taxon>
        <taxon>Pseudomonadota</taxon>
        <taxon>Gammaproteobacteria</taxon>
        <taxon>Lysobacterales</taxon>
        <taxon>Lysobacteraceae</taxon>
        <taxon>Lysobacter</taxon>
    </lineage>
</organism>
<proteinExistence type="predicted"/>
<keyword evidence="2" id="KW-1185">Reference proteome</keyword>
<dbReference type="Proteomes" id="UP001501083">
    <property type="component" value="Unassembled WGS sequence"/>
</dbReference>
<evidence type="ECO:0000313" key="1">
    <source>
        <dbReference type="EMBL" id="GAA5078792.1"/>
    </source>
</evidence>